<accession>A0ABN9PWN5</accession>
<gene>
    <name evidence="2" type="ORF">PCOR1329_LOCUS5855</name>
</gene>
<dbReference type="Proteomes" id="UP001189429">
    <property type="component" value="Unassembled WGS sequence"/>
</dbReference>
<dbReference type="EMBL" id="CAUYUJ010001558">
    <property type="protein sequence ID" value="CAK0796478.1"/>
    <property type="molecule type" value="Genomic_DNA"/>
</dbReference>
<protein>
    <submittedName>
        <fullName evidence="2">Uncharacterized protein</fullName>
    </submittedName>
</protein>
<evidence type="ECO:0000313" key="3">
    <source>
        <dbReference type="Proteomes" id="UP001189429"/>
    </source>
</evidence>
<keyword evidence="3" id="KW-1185">Reference proteome</keyword>
<sequence length="132" mass="13934">MGAVRRLLGARAKTDPPSCPGRDGPTISGCAKLQVDKLTAASAKQRAVGSTSMDLDMRELAINTAKSEVGLYGSRRSIQGAMCQVAVVAAVRPNFEPIKKGGGAQPSCLGRTAQLRKQQGRMLTLELRPTAR</sequence>
<proteinExistence type="predicted"/>
<name>A0ABN9PWN5_9DINO</name>
<organism evidence="2 3">
    <name type="scientific">Prorocentrum cordatum</name>
    <dbReference type="NCBI Taxonomy" id="2364126"/>
    <lineage>
        <taxon>Eukaryota</taxon>
        <taxon>Sar</taxon>
        <taxon>Alveolata</taxon>
        <taxon>Dinophyceae</taxon>
        <taxon>Prorocentrales</taxon>
        <taxon>Prorocentraceae</taxon>
        <taxon>Prorocentrum</taxon>
    </lineage>
</organism>
<evidence type="ECO:0000256" key="1">
    <source>
        <dbReference type="SAM" id="MobiDB-lite"/>
    </source>
</evidence>
<feature type="region of interest" description="Disordered" evidence="1">
    <location>
        <begin position="1"/>
        <end position="24"/>
    </location>
</feature>
<evidence type="ECO:0000313" key="2">
    <source>
        <dbReference type="EMBL" id="CAK0796478.1"/>
    </source>
</evidence>
<comment type="caution">
    <text evidence="2">The sequence shown here is derived from an EMBL/GenBank/DDBJ whole genome shotgun (WGS) entry which is preliminary data.</text>
</comment>
<reference evidence="2" key="1">
    <citation type="submission" date="2023-10" db="EMBL/GenBank/DDBJ databases">
        <authorList>
            <person name="Chen Y."/>
            <person name="Shah S."/>
            <person name="Dougan E. K."/>
            <person name="Thang M."/>
            <person name="Chan C."/>
        </authorList>
    </citation>
    <scope>NUCLEOTIDE SEQUENCE [LARGE SCALE GENOMIC DNA]</scope>
</reference>